<evidence type="ECO:0000313" key="2">
    <source>
        <dbReference type="EMBL" id="RDW62785.1"/>
    </source>
</evidence>
<sequence>MNASHEKKTRGGIRVQGKSPIAAPPRVADPQRRANVREGSPTNSATSTNTTKASPGGGVAVGTPPHENEDAEEVDRSARDRKRIGELEKETLVLQEEFEKELTLLSHKLTHESETAAFWQKKYTALHQAFLKTDTDLKVLKQETEGTEGRDRDVKTRISSLILDRDAFREAFNEAMGEVRMREEEGRGLRDQVRSLKEFISSSSKGVEQVSDEGAGEVMQRLGNGLQNWVISNFRRVKIDIESLPDEIRDQISELVPTYISIAAISKIYLIQSLISMVLVQKIFQSYFAGLSEDEAEKLKATEETLSRYGSAESLNQWRSTTLSILHKTAPQRLLAETDNTITSTLHRINTLLEAMASVSTNPARDTSLKTLISNAIDLARLLRVQKAVFSIIMPEILEHQRTVFDASEMEDIGGGSEDDEDVEIGKREVRCVTFPGIIKHGDENGEQAHLRNVVSKARVLCGPD</sequence>
<accession>A0A3D8QLW1</accession>
<reference evidence="2 3" key="1">
    <citation type="journal article" date="2018" name="IMA Fungus">
        <title>IMA Genome-F 9: Draft genome sequence of Annulohypoxylon stygium, Aspergillus mulundensis, Berkeleyomyces basicola (syn. Thielaviopsis basicola), Ceratocystis smalleyi, two Cercospora beticola strains, Coleophoma cylindrospora, Fusarium fracticaudum, Phialophora cf. hyalina, and Morchella septimelata.</title>
        <authorList>
            <person name="Wingfield B.D."/>
            <person name="Bills G.F."/>
            <person name="Dong Y."/>
            <person name="Huang W."/>
            <person name="Nel W.J."/>
            <person name="Swalarsk-Parry B.S."/>
            <person name="Vaghefi N."/>
            <person name="Wilken P.M."/>
            <person name="An Z."/>
            <person name="de Beer Z.W."/>
            <person name="De Vos L."/>
            <person name="Chen L."/>
            <person name="Duong T.A."/>
            <person name="Gao Y."/>
            <person name="Hammerbacher A."/>
            <person name="Kikkert J.R."/>
            <person name="Li Y."/>
            <person name="Li H."/>
            <person name="Li K."/>
            <person name="Li Q."/>
            <person name="Liu X."/>
            <person name="Ma X."/>
            <person name="Naidoo K."/>
            <person name="Pethybridge S.J."/>
            <person name="Sun J."/>
            <person name="Steenkamp E.T."/>
            <person name="van der Nest M.A."/>
            <person name="van Wyk S."/>
            <person name="Wingfield M.J."/>
            <person name="Xiong C."/>
            <person name="Yue Q."/>
            <person name="Zhang X."/>
        </authorList>
    </citation>
    <scope>NUCLEOTIDE SEQUENCE [LARGE SCALE GENOMIC DNA]</scope>
    <source>
        <strain evidence="2 3">BP5796</strain>
    </source>
</reference>
<comment type="caution">
    <text evidence="2">The sequence shown here is derived from an EMBL/GenBank/DDBJ whole genome shotgun (WGS) entry which is preliminary data.</text>
</comment>
<evidence type="ECO:0000256" key="1">
    <source>
        <dbReference type="SAM" id="MobiDB-lite"/>
    </source>
</evidence>
<dbReference type="Proteomes" id="UP000256328">
    <property type="component" value="Unassembled WGS sequence"/>
</dbReference>
<dbReference type="AlphaFoldDB" id="A0A3D8QLW1"/>
<keyword evidence="3" id="KW-1185">Reference proteome</keyword>
<feature type="compositionally biased region" description="Low complexity" evidence="1">
    <location>
        <begin position="40"/>
        <end position="54"/>
    </location>
</feature>
<dbReference type="EMBL" id="PDLN01000017">
    <property type="protein sequence ID" value="RDW62785.1"/>
    <property type="molecule type" value="Genomic_DNA"/>
</dbReference>
<gene>
    <name evidence="2" type="ORF">BP5796_11087</name>
</gene>
<proteinExistence type="predicted"/>
<evidence type="ECO:0000313" key="3">
    <source>
        <dbReference type="Proteomes" id="UP000256328"/>
    </source>
</evidence>
<organism evidence="2 3">
    <name type="scientific">Coleophoma crateriformis</name>
    <dbReference type="NCBI Taxonomy" id="565419"/>
    <lineage>
        <taxon>Eukaryota</taxon>
        <taxon>Fungi</taxon>
        <taxon>Dikarya</taxon>
        <taxon>Ascomycota</taxon>
        <taxon>Pezizomycotina</taxon>
        <taxon>Leotiomycetes</taxon>
        <taxon>Helotiales</taxon>
        <taxon>Dermateaceae</taxon>
        <taxon>Coleophoma</taxon>
    </lineage>
</organism>
<feature type="region of interest" description="Disordered" evidence="1">
    <location>
        <begin position="1"/>
        <end position="82"/>
    </location>
</feature>
<protein>
    <submittedName>
        <fullName evidence="2">Uncharacterized protein</fullName>
    </submittedName>
</protein>
<name>A0A3D8QLW1_9HELO</name>
<dbReference type="OrthoDB" id="5328813at2759"/>